<dbReference type="PROSITE" id="PS50405">
    <property type="entry name" value="GST_CTER"/>
    <property type="match status" value="1"/>
</dbReference>
<dbReference type="InterPro" id="IPR036249">
    <property type="entry name" value="Thioredoxin-like_sf"/>
</dbReference>
<accession>A0AAV9MVQ7</accession>
<dbReference type="SFLD" id="SFLDG01206">
    <property type="entry name" value="Xi.1"/>
    <property type="match status" value="1"/>
</dbReference>
<dbReference type="GO" id="GO:0005737">
    <property type="term" value="C:cytoplasm"/>
    <property type="evidence" value="ECO:0007669"/>
    <property type="project" value="TreeGrafter"/>
</dbReference>
<name>A0AAV9MVQ7_9EURO</name>
<evidence type="ECO:0000313" key="6">
    <source>
        <dbReference type="Proteomes" id="UP001358417"/>
    </source>
</evidence>
<dbReference type="EMBL" id="JAVRRD010000034">
    <property type="protein sequence ID" value="KAK5045756.1"/>
    <property type="molecule type" value="Genomic_DNA"/>
</dbReference>
<proteinExistence type="predicted"/>
<gene>
    <name evidence="5" type="ORF">LTR84_008848</name>
</gene>
<protein>
    <recommendedName>
        <fullName evidence="4">GST C-terminal domain-containing protein</fullName>
    </recommendedName>
</protein>
<dbReference type="Pfam" id="PF13410">
    <property type="entry name" value="GST_C_2"/>
    <property type="match status" value="1"/>
</dbReference>
<dbReference type="SUPFAM" id="SSF52833">
    <property type="entry name" value="Thioredoxin-like"/>
    <property type="match status" value="1"/>
</dbReference>
<feature type="site" description="Lowers pKa of active site Cys" evidence="3">
    <location>
        <position position="309"/>
    </location>
</feature>
<feature type="binding site" evidence="2">
    <location>
        <begin position="132"/>
        <end position="135"/>
    </location>
    <ligand>
        <name>glutathione</name>
        <dbReference type="ChEBI" id="CHEBI:57925"/>
    </ligand>
</feature>
<dbReference type="InterPro" id="IPR016639">
    <property type="entry name" value="GST_Omega/GSH"/>
</dbReference>
<dbReference type="InterPro" id="IPR010987">
    <property type="entry name" value="Glutathione-S-Trfase_C-like"/>
</dbReference>
<dbReference type="Gene3D" id="3.40.30.10">
    <property type="entry name" value="Glutaredoxin"/>
    <property type="match status" value="1"/>
</dbReference>
<dbReference type="SUPFAM" id="SSF47616">
    <property type="entry name" value="GST C-terminal domain-like"/>
    <property type="match status" value="1"/>
</dbReference>
<sequence length="334" mass="38896">MAIQTFQKTNPLGPELWNAKGELVRPPTVFRNFISREPGARFPPEKGRYHLYVSYACPWAHRTLIARKLKGLEDIISVTSVHYHMSLTDSWRFAREGEDVEWPELTTPDPLHKGFYGTKALYFHADPDYKARFSVPILWDKKLDTIVNNESSEIIRMFYTEFDDLLPPEKRNVDLYPEALRAQIDETNVYTYDNVNNGVYKCGLAKTQEAYHSAVNNLFASLDRIEAHLKSSQTDKNGPYYFGSEITEADIRLYVTIVRFDTVYVSLFKTNRGMIRHDYPYIDRWARNLYWKVPAFRETTSFEHIKGHYFRSLTMLNPEGIVPEGPVPHILPVD</sequence>
<dbReference type="GO" id="GO:0004364">
    <property type="term" value="F:glutathione transferase activity"/>
    <property type="evidence" value="ECO:0007669"/>
    <property type="project" value="InterPro"/>
</dbReference>
<feature type="binding site" evidence="2">
    <location>
        <position position="91"/>
    </location>
    <ligand>
        <name>glutathione</name>
        <dbReference type="ChEBI" id="CHEBI:57925"/>
    </ligand>
</feature>
<dbReference type="Pfam" id="PF13409">
    <property type="entry name" value="GST_N_2"/>
    <property type="match status" value="1"/>
</dbReference>
<feature type="domain" description="GST C-terminal" evidence="4">
    <location>
        <begin position="177"/>
        <end position="309"/>
    </location>
</feature>
<keyword evidence="6" id="KW-1185">Reference proteome</keyword>
<dbReference type="Proteomes" id="UP001358417">
    <property type="component" value="Unassembled WGS sequence"/>
</dbReference>
<comment type="caution">
    <text evidence="5">The sequence shown here is derived from an EMBL/GenBank/DDBJ whole genome shotgun (WGS) entry which is preliminary data.</text>
</comment>
<evidence type="ECO:0000256" key="2">
    <source>
        <dbReference type="PIRSR" id="PIRSR015753-2"/>
    </source>
</evidence>
<reference evidence="5 6" key="1">
    <citation type="submission" date="2023-08" db="EMBL/GenBank/DDBJ databases">
        <title>Black Yeasts Isolated from many extreme environments.</title>
        <authorList>
            <person name="Coleine C."/>
            <person name="Stajich J.E."/>
            <person name="Selbmann L."/>
        </authorList>
    </citation>
    <scope>NUCLEOTIDE SEQUENCE [LARGE SCALE GENOMIC DNA]</scope>
    <source>
        <strain evidence="5 6">CCFEE 5792</strain>
    </source>
</reference>
<feature type="binding site" evidence="2">
    <location>
        <begin position="150"/>
        <end position="151"/>
    </location>
    <ligand>
        <name>glutathione</name>
        <dbReference type="ChEBI" id="CHEBI:57925"/>
    </ligand>
</feature>
<feature type="active site" description="Nucleophile" evidence="1">
    <location>
        <position position="57"/>
    </location>
</feature>
<dbReference type="InterPro" id="IPR036282">
    <property type="entry name" value="Glutathione-S-Trfase_C_sf"/>
</dbReference>
<feature type="active site" description="Proton donor/acceptor" evidence="1">
    <location>
        <position position="200"/>
    </location>
</feature>
<dbReference type="PANTHER" id="PTHR32419:SF6">
    <property type="entry name" value="GLUTATHIONE S-TRANSFERASE OMEGA-LIKE 1-RELATED"/>
    <property type="match status" value="1"/>
</dbReference>
<dbReference type="PIRSF" id="PIRSF015753">
    <property type="entry name" value="GST"/>
    <property type="match status" value="1"/>
</dbReference>
<feature type="site" description="Lowers pKa of active site Cys" evidence="3">
    <location>
        <position position="264"/>
    </location>
</feature>
<evidence type="ECO:0000313" key="5">
    <source>
        <dbReference type="EMBL" id="KAK5045756.1"/>
    </source>
</evidence>
<evidence type="ECO:0000256" key="1">
    <source>
        <dbReference type="PIRSR" id="PIRSR015753-1"/>
    </source>
</evidence>
<dbReference type="Gene3D" id="1.20.1050.10">
    <property type="match status" value="1"/>
</dbReference>
<dbReference type="GeneID" id="89977010"/>
<dbReference type="SFLD" id="SFLDS00019">
    <property type="entry name" value="Glutathione_Transferase_(cytos"/>
    <property type="match status" value="1"/>
</dbReference>
<dbReference type="InterPro" id="IPR004045">
    <property type="entry name" value="Glutathione_S-Trfase_N"/>
</dbReference>
<dbReference type="AlphaFoldDB" id="A0AAV9MVQ7"/>
<evidence type="ECO:0000256" key="3">
    <source>
        <dbReference type="PIRSR" id="PIRSR015753-3"/>
    </source>
</evidence>
<organism evidence="5 6">
    <name type="scientific">Exophiala bonariae</name>
    <dbReference type="NCBI Taxonomy" id="1690606"/>
    <lineage>
        <taxon>Eukaryota</taxon>
        <taxon>Fungi</taxon>
        <taxon>Dikarya</taxon>
        <taxon>Ascomycota</taxon>
        <taxon>Pezizomycotina</taxon>
        <taxon>Eurotiomycetes</taxon>
        <taxon>Chaetothyriomycetidae</taxon>
        <taxon>Chaetothyriales</taxon>
        <taxon>Herpotrichiellaceae</taxon>
        <taxon>Exophiala</taxon>
    </lineage>
</organism>
<dbReference type="SFLD" id="SFLDG01148">
    <property type="entry name" value="Xi_(cytGST)"/>
    <property type="match status" value="1"/>
</dbReference>
<dbReference type="RefSeq" id="XP_064701367.1">
    <property type="nucleotide sequence ID" value="XM_064852392.1"/>
</dbReference>
<dbReference type="InterPro" id="IPR040079">
    <property type="entry name" value="Glutathione_S-Trfase"/>
</dbReference>
<dbReference type="InterPro" id="IPR047047">
    <property type="entry name" value="GST_Omega-like_C"/>
</dbReference>
<evidence type="ECO:0000259" key="4">
    <source>
        <dbReference type="PROSITE" id="PS50405"/>
    </source>
</evidence>
<dbReference type="PANTHER" id="PTHR32419">
    <property type="entry name" value="GLUTATHIONYL-HYDROQUINONE REDUCTASE"/>
    <property type="match status" value="1"/>
</dbReference>
<dbReference type="CDD" id="cd03190">
    <property type="entry name" value="GST_C_Omega_like"/>
    <property type="match status" value="1"/>
</dbReference>